<comment type="caution">
    <text evidence="3">The sequence shown here is derived from an EMBL/GenBank/DDBJ whole genome shotgun (WGS) entry which is preliminary data.</text>
</comment>
<proteinExistence type="predicted"/>
<sequence length="433" mass="49942">MPAKAGQPVGPKGPLGTVRDSILTYLQQCHPGKQFSGDTVVTTGEFKQLMQSWENHRIRYETTDRRIAATPPGFQNMQKVPTVGLHKGQSFPIRVRWDNGRLQCSLDLDQTSPFTWDKSKFKCNRDECWNESTKLQFCNLHAKQGKKRSLEEADLYESDDENETPRTGTLFYIDPEGVIQRRPITPEDENPVEVYITPISSQDEHSIVESVIIDITSRSIIFAAKEKLTKLLNFEHLRRILFHDPTPMPIVNGNHRCSHCTRSFKSRNALTTHSVVHFQNNGTKEKRSLKSLPEVCSYSSLLRPENNKKFHPERAFGTTLFGEDLWMAEQLKWVARDDTPNSKHTFSTHLARDFLRDHLQFISDTLKKFHKEMGLDNNVTSTTEIGQLRQQMEQLKLDNATLREKLTLHWEYISDEEDAGDVSDWSHYLSRAE</sequence>
<dbReference type="GO" id="GO:0008270">
    <property type="term" value="F:zinc ion binding"/>
    <property type="evidence" value="ECO:0007669"/>
    <property type="project" value="UniProtKB-KW"/>
</dbReference>
<evidence type="ECO:0000313" key="4">
    <source>
        <dbReference type="Proteomes" id="UP000198287"/>
    </source>
</evidence>
<dbReference type="Proteomes" id="UP000198287">
    <property type="component" value="Unassembled WGS sequence"/>
</dbReference>
<evidence type="ECO:0000259" key="2">
    <source>
        <dbReference type="PROSITE" id="PS50157"/>
    </source>
</evidence>
<reference evidence="3 4" key="1">
    <citation type="submission" date="2015-12" db="EMBL/GenBank/DDBJ databases">
        <title>The genome of Folsomia candida.</title>
        <authorList>
            <person name="Faddeeva A."/>
            <person name="Derks M.F."/>
            <person name="Anvar Y."/>
            <person name="Smit S."/>
            <person name="Van Straalen N."/>
            <person name="Roelofs D."/>
        </authorList>
    </citation>
    <scope>NUCLEOTIDE SEQUENCE [LARGE SCALE GENOMIC DNA]</scope>
    <source>
        <strain evidence="3 4">VU population</strain>
        <tissue evidence="3">Whole body</tissue>
    </source>
</reference>
<accession>A0A226E4Z6</accession>
<dbReference type="PROSITE" id="PS50157">
    <property type="entry name" value="ZINC_FINGER_C2H2_2"/>
    <property type="match status" value="1"/>
</dbReference>
<feature type="domain" description="C2H2-type" evidence="2">
    <location>
        <begin position="255"/>
        <end position="282"/>
    </location>
</feature>
<keyword evidence="1" id="KW-0862">Zinc</keyword>
<keyword evidence="1" id="KW-0863">Zinc-finger</keyword>
<keyword evidence="1" id="KW-0479">Metal-binding</keyword>
<protein>
    <recommendedName>
        <fullName evidence="2">C2H2-type domain-containing protein</fullName>
    </recommendedName>
</protein>
<dbReference type="AlphaFoldDB" id="A0A226E4Z6"/>
<evidence type="ECO:0000256" key="1">
    <source>
        <dbReference type="PROSITE-ProRule" id="PRU00042"/>
    </source>
</evidence>
<organism evidence="3 4">
    <name type="scientific">Folsomia candida</name>
    <name type="common">Springtail</name>
    <dbReference type="NCBI Taxonomy" id="158441"/>
    <lineage>
        <taxon>Eukaryota</taxon>
        <taxon>Metazoa</taxon>
        <taxon>Ecdysozoa</taxon>
        <taxon>Arthropoda</taxon>
        <taxon>Hexapoda</taxon>
        <taxon>Collembola</taxon>
        <taxon>Entomobryomorpha</taxon>
        <taxon>Isotomoidea</taxon>
        <taxon>Isotomidae</taxon>
        <taxon>Proisotominae</taxon>
        <taxon>Folsomia</taxon>
    </lineage>
</organism>
<keyword evidence="4" id="KW-1185">Reference proteome</keyword>
<dbReference type="EMBL" id="LNIX01000006">
    <property type="protein sequence ID" value="OXA52653.1"/>
    <property type="molecule type" value="Genomic_DNA"/>
</dbReference>
<gene>
    <name evidence="3" type="ORF">Fcan01_12504</name>
</gene>
<dbReference type="PROSITE" id="PS00028">
    <property type="entry name" value="ZINC_FINGER_C2H2_1"/>
    <property type="match status" value="1"/>
</dbReference>
<evidence type="ECO:0000313" key="3">
    <source>
        <dbReference type="EMBL" id="OXA52653.1"/>
    </source>
</evidence>
<name>A0A226E4Z6_FOLCA</name>
<dbReference type="InterPro" id="IPR013087">
    <property type="entry name" value="Znf_C2H2_type"/>
</dbReference>